<accession>A0A8T2U781</accession>
<name>A0A8T2U781_CERRI</name>
<keyword evidence="1" id="KW-1133">Transmembrane helix</keyword>
<keyword evidence="3" id="KW-1185">Reference proteome</keyword>
<dbReference type="Proteomes" id="UP000825935">
    <property type="component" value="Chromosome 9"/>
</dbReference>
<comment type="caution">
    <text evidence="2">The sequence shown here is derived from an EMBL/GenBank/DDBJ whole genome shotgun (WGS) entry which is preliminary data.</text>
</comment>
<dbReference type="AlphaFoldDB" id="A0A8T2U781"/>
<organism evidence="2 3">
    <name type="scientific">Ceratopteris richardii</name>
    <name type="common">Triangle waterfern</name>
    <dbReference type="NCBI Taxonomy" id="49495"/>
    <lineage>
        <taxon>Eukaryota</taxon>
        <taxon>Viridiplantae</taxon>
        <taxon>Streptophyta</taxon>
        <taxon>Embryophyta</taxon>
        <taxon>Tracheophyta</taxon>
        <taxon>Polypodiopsida</taxon>
        <taxon>Polypodiidae</taxon>
        <taxon>Polypodiales</taxon>
        <taxon>Pteridineae</taxon>
        <taxon>Pteridaceae</taxon>
        <taxon>Parkerioideae</taxon>
        <taxon>Ceratopteris</taxon>
    </lineage>
</organism>
<sequence>MKGIREKKGALTNEDHQRIILESAWNNDLISTNASNRTFWTRLVLLAAGSFYRDMVSGFVRSFALFLPTYILTYSVRIYVKKKNRMQAFRNHPYSKVVIQSRWLVLGPIFVILLLELLGW</sequence>
<dbReference type="EMBL" id="CM035414">
    <property type="protein sequence ID" value="KAH7429445.1"/>
    <property type="molecule type" value="Genomic_DNA"/>
</dbReference>
<evidence type="ECO:0000313" key="3">
    <source>
        <dbReference type="Proteomes" id="UP000825935"/>
    </source>
</evidence>
<feature type="transmembrane region" description="Helical" evidence="1">
    <location>
        <begin position="101"/>
        <end position="119"/>
    </location>
</feature>
<evidence type="ECO:0000256" key="1">
    <source>
        <dbReference type="SAM" id="Phobius"/>
    </source>
</evidence>
<proteinExistence type="predicted"/>
<reference evidence="2" key="1">
    <citation type="submission" date="2021-08" db="EMBL/GenBank/DDBJ databases">
        <title>WGS assembly of Ceratopteris richardii.</title>
        <authorList>
            <person name="Marchant D.B."/>
            <person name="Chen G."/>
            <person name="Jenkins J."/>
            <person name="Shu S."/>
            <person name="Leebens-Mack J."/>
            <person name="Grimwood J."/>
            <person name="Schmutz J."/>
            <person name="Soltis P."/>
            <person name="Soltis D."/>
            <person name="Chen Z.-H."/>
        </authorList>
    </citation>
    <scope>NUCLEOTIDE SEQUENCE</scope>
    <source>
        <strain evidence="2">Whitten #5841</strain>
        <tissue evidence="2">Leaf</tissue>
    </source>
</reference>
<keyword evidence="1" id="KW-0812">Transmembrane</keyword>
<keyword evidence="1" id="KW-0472">Membrane</keyword>
<gene>
    <name evidence="2" type="ORF">KP509_09G048400</name>
</gene>
<protein>
    <submittedName>
        <fullName evidence="2">Uncharacterized protein</fullName>
    </submittedName>
</protein>
<feature type="transmembrane region" description="Helical" evidence="1">
    <location>
        <begin position="59"/>
        <end position="80"/>
    </location>
</feature>
<evidence type="ECO:0000313" key="2">
    <source>
        <dbReference type="EMBL" id="KAH7429445.1"/>
    </source>
</evidence>